<dbReference type="Proteomes" id="UP000320582">
    <property type="component" value="Unassembled WGS sequence"/>
</dbReference>
<gene>
    <name evidence="2" type="ORF">BD293_1017</name>
</gene>
<feature type="transmembrane region" description="Helical" evidence="1">
    <location>
        <begin position="75"/>
        <end position="97"/>
    </location>
</feature>
<dbReference type="RefSeq" id="WP_142080128.1">
    <property type="nucleotide sequence ID" value="NZ_VFPT01000001.1"/>
</dbReference>
<comment type="caution">
    <text evidence="2">The sequence shown here is derived from an EMBL/GenBank/DDBJ whole genome shotgun (WGS) entry which is preliminary data.</text>
</comment>
<evidence type="ECO:0000313" key="3">
    <source>
        <dbReference type="Proteomes" id="UP000320582"/>
    </source>
</evidence>
<sequence length="268" mass="30105">MNIARLVCVLERYPRSVQILVGITSILAAYSLFFIGFFSRTPFSHIIIMGAWSTSVVLLEVTTKLALSILSGRIVFYLIYGIIRSTNLVPYLINMIYRDFKKSRISQIYITRLLRKKTHAFSLIIGLLFFAIFAIENLHGVYFIVKTLIALMFTPALLYPLFFRPKHLLFPPPFIFLPQKPSGVSEDRWVVYAITCSSIIASSFFYFAGQSIFHARASKFQTVNTEHVSVVGSIIAANVSGVLFLGYFAVCVGGLVSVHLPVAQDVVR</sequence>
<keyword evidence="1" id="KW-0812">Transmembrane</keyword>
<evidence type="ECO:0000313" key="2">
    <source>
        <dbReference type="EMBL" id="TQM92412.1"/>
    </source>
</evidence>
<reference evidence="2 3" key="1">
    <citation type="submission" date="2019-06" db="EMBL/GenBank/DDBJ databases">
        <title>Genomic Encyclopedia of Archaeal and Bacterial Type Strains, Phase II (KMG-II): from individual species to whole genera.</title>
        <authorList>
            <person name="Goeker M."/>
        </authorList>
    </citation>
    <scope>NUCLEOTIDE SEQUENCE [LARGE SCALE GENOMIC DNA]</scope>
    <source>
        <strain evidence="2 3">DSM 18423</strain>
    </source>
</reference>
<keyword evidence="3" id="KW-1185">Reference proteome</keyword>
<feature type="transmembrane region" description="Helical" evidence="1">
    <location>
        <begin position="46"/>
        <end position="69"/>
    </location>
</feature>
<feature type="transmembrane region" description="Helical" evidence="1">
    <location>
        <begin position="141"/>
        <end position="162"/>
    </location>
</feature>
<feature type="transmembrane region" description="Helical" evidence="1">
    <location>
        <begin position="228"/>
        <end position="258"/>
    </location>
</feature>
<dbReference type="EMBL" id="VFPT01000001">
    <property type="protein sequence ID" value="TQM92412.1"/>
    <property type="molecule type" value="Genomic_DNA"/>
</dbReference>
<keyword evidence="1" id="KW-1133">Transmembrane helix</keyword>
<protein>
    <submittedName>
        <fullName evidence="2">Uncharacterized protein</fullName>
    </submittedName>
</protein>
<dbReference type="AlphaFoldDB" id="A0A543KBJ0"/>
<evidence type="ECO:0000256" key="1">
    <source>
        <dbReference type="SAM" id="Phobius"/>
    </source>
</evidence>
<proteinExistence type="predicted"/>
<name>A0A543KBJ0_9RHOB</name>
<keyword evidence="1" id="KW-0472">Membrane</keyword>
<feature type="transmembrane region" description="Helical" evidence="1">
    <location>
        <begin position="189"/>
        <end position="208"/>
    </location>
</feature>
<feature type="transmembrane region" description="Helical" evidence="1">
    <location>
        <begin position="118"/>
        <end position="135"/>
    </location>
</feature>
<organism evidence="2 3">
    <name type="scientific">Roseinatronobacter monicus</name>
    <dbReference type="NCBI Taxonomy" id="393481"/>
    <lineage>
        <taxon>Bacteria</taxon>
        <taxon>Pseudomonadati</taxon>
        <taxon>Pseudomonadota</taxon>
        <taxon>Alphaproteobacteria</taxon>
        <taxon>Rhodobacterales</taxon>
        <taxon>Paracoccaceae</taxon>
        <taxon>Roseinatronobacter</taxon>
    </lineage>
</organism>
<feature type="transmembrane region" description="Helical" evidence="1">
    <location>
        <begin position="19"/>
        <end position="39"/>
    </location>
</feature>
<accession>A0A543KBJ0</accession>